<reference evidence="9" key="1">
    <citation type="journal article" date="2019" name="Int. J. Syst. Evol. Microbiol.">
        <title>The Global Catalogue of Microorganisms (GCM) 10K type strain sequencing project: providing services to taxonomists for standard genome sequencing and annotation.</title>
        <authorList>
            <consortium name="The Broad Institute Genomics Platform"/>
            <consortium name="The Broad Institute Genome Sequencing Center for Infectious Disease"/>
            <person name="Wu L."/>
            <person name="Ma J."/>
        </authorList>
    </citation>
    <scope>NUCLEOTIDE SEQUENCE [LARGE SCALE GENOMIC DNA]</scope>
    <source>
        <strain evidence="9">KCTC 42644</strain>
    </source>
</reference>
<keyword evidence="4 7" id="KW-0812">Transmembrane</keyword>
<sequence>MNLIIILLIGALVGWLAGIIMKTGGGLIIDIAVGIVGALIASFLFGGGASILNAPLNLTSILFSLLGAIILLAVVKLIRRAA</sequence>
<evidence type="ECO:0000256" key="1">
    <source>
        <dbReference type="ARBA" id="ARBA00004651"/>
    </source>
</evidence>
<evidence type="ECO:0000256" key="5">
    <source>
        <dbReference type="ARBA" id="ARBA00022989"/>
    </source>
</evidence>
<keyword evidence="3" id="KW-1003">Cell membrane</keyword>
<feature type="transmembrane region" description="Helical" evidence="7">
    <location>
        <begin position="58"/>
        <end position="78"/>
    </location>
</feature>
<keyword evidence="9" id="KW-1185">Reference proteome</keyword>
<dbReference type="EMBL" id="JBHRXV010000003">
    <property type="protein sequence ID" value="MFC3711608.1"/>
    <property type="molecule type" value="Genomic_DNA"/>
</dbReference>
<keyword evidence="5 7" id="KW-1133">Transmembrane helix</keyword>
<feature type="transmembrane region" description="Helical" evidence="7">
    <location>
        <begin position="31"/>
        <end position="52"/>
    </location>
</feature>
<name>A0ABV7X933_9SPHN</name>
<protein>
    <submittedName>
        <fullName evidence="8">GlsB/YeaQ/YmgE family stress response membrane protein</fullName>
    </submittedName>
</protein>
<evidence type="ECO:0000313" key="8">
    <source>
        <dbReference type="EMBL" id="MFC3711608.1"/>
    </source>
</evidence>
<dbReference type="Proteomes" id="UP001595615">
    <property type="component" value="Unassembled WGS sequence"/>
</dbReference>
<evidence type="ECO:0000256" key="2">
    <source>
        <dbReference type="ARBA" id="ARBA00011006"/>
    </source>
</evidence>
<evidence type="ECO:0000256" key="4">
    <source>
        <dbReference type="ARBA" id="ARBA00022692"/>
    </source>
</evidence>
<evidence type="ECO:0000256" key="7">
    <source>
        <dbReference type="SAM" id="Phobius"/>
    </source>
</evidence>
<evidence type="ECO:0000313" key="9">
    <source>
        <dbReference type="Proteomes" id="UP001595615"/>
    </source>
</evidence>
<comment type="caution">
    <text evidence="8">The sequence shown here is derived from an EMBL/GenBank/DDBJ whole genome shotgun (WGS) entry which is preliminary data.</text>
</comment>
<keyword evidence="6 7" id="KW-0472">Membrane</keyword>
<dbReference type="RefSeq" id="WP_380856891.1">
    <property type="nucleotide sequence ID" value="NZ_JBHRXV010000003.1"/>
</dbReference>
<evidence type="ECO:0000256" key="6">
    <source>
        <dbReference type="ARBA" id="ARBA00023136"/>
    </source>
</evidence>
<accession>A0ABV7X933</accession>
<evidence type="ECO:0000256" key="3">
    <source>
        <dbReference type="ARBA" id="ARBA00022475"/>
    </source>
</evidence>
<gene>
    <name evidence="8" type="ORF">ACFOMD_03435</name>
</gene>
<comment type="subcellular location">
    <subcellularLocation>
        <location evidence="1">Cell membrane</location>
        <topology evidence="1">Multi-pass membrane protein</topology>
    </subcellularLocation>
</comment>
<dbReference type="PANTHER" id="PTHR33884:SF3">
    <property type="entry name" value="UPF0410 PROTEIN YMGE"/>
    <property type="match status" value="1"/>
</dbReference>
<organism evidence="8 9">
    <name type="scientific">Sphingoaurantiacus capsulatus</name>
    <dbReference type="NCBI Taxonomy" id="1771310"/>
    <lineage>
        <taxon>Bacteria</taxon>
        <taxon>Pseudomonadati</taxon>
        <taxon>Pseudomonadota</taxon>
        <taxon>Alphaproteobacteria</taxon>
        <taxon>Sphingomonadales</taxon>
        <taxon>Sphingosinicellaceae</taxon>
        <taxon>Sphingoaurantiacus</taxon>
    </lineage>
</organism>
<dbReference type="PANTHER" id="PTHR33884">
    <property type="entry name" value="UPF0410 PROTEIN YMGE"/>
    <property type="match status" value="1"/>
</dbReference>
<feature type="transmembrane region" description="Helical" evidence="7">
    <location>
        <begin position="6"/>
        <end position="24"/>
    </location>
</feature>
<dbReference type="Pfam" id="PF04226">
    <property type="entry name" value="Transgly_assoc"/>
    <property type="match status" value="1"/>
</dbReference>
<comment type="similarity">
    <text evidence="2">Belongs to the UPF0410 family.</text>
</comment>
<dbReference type="InterPro" id="IPR007341">
    <property type="entry name" value="Transgly_assoc"/>
</dbReference>
<proteinExistence type="inferred from homology"/>